<gene>
    <name evidence="1" type="ORF">IDM49_05710</name>
</gene>
<dbReference type="AlphaFoldDB" id="A0A7H2BGE0"/>
<name>A0A7H2BGE0_9MICC</name>
<reference evidence="1 2" key="1">
    <citation type="submission" date="2020-09" db="EMBL/GenBank/DDBJ databases">
        <title>Investigation of environmental microbes.</title>
        <authorList>
            <person name="Ou Y."/>
            <person name="Kang Q."/>
        </authorList>
    </citation>
    <scope>NUCLEOTIDE SEQUENCE [LARGE SCALE GENOMIC DNA]</scope>
    <source>
        <strain evidence="1 2">KJZ-14</strain>
    </source>
</reference>
<proteinExistence type="predicted"/>
<dbReference type="EMBL" id="CP061539">
    <property type="protein sequence ID" value="QNV38736.1"/>
    <property type="molecule type" value="Genomic_DNA"/>
</dbReference>
<accession>A0A7H2BGE0</accession>
<evidence type="ECO:0000313" key="1">
    <source>
        <dbReference type="EMBL" id="QNV38736.1"/>
    </source>
</evidence>
<evidence type="ECO:0000313" key="2">
    <source>
        <dbReference type="Proteomes" id="UP000516404"/>
    </source>
</evidence>
<dbReference type="GeneID" id="96623725"/>
<protein>
    <submittedName>
        <fullName evidence="1">Uncharacterized protein</fullName>
    </submittedName>
</protein>
<keyword evidence="2" id="KW-1185">Reference proteome</keyword>
<dbReference type="RefSeq" id="WP_190725332.1">
    <property type="nucleotide sequence ID" value="NZ_CP061539.1"/>
</dbReference>
<dbReference type="KEGG" id="rter:IDM49_05710"/>
<sequence>MGEHVDSVDCSCFGCIQVWETRSRARDALTLLCREHPRFDVVEFGEVPPVEMSLIQQLRLASQNTVAGGGGTGKGAAGLPFDFVATEMMDALAACLHGDAVELGLVDGFASISPEFDGEVLLGALGSVDAEVLESKSVVWRDWTTRIVDHLNPGRKTPIPGNCPNAECGASDWVTVDEDGGSVHAPALYAVWKDERVDHIQCMCCSMLWHRHELFDFARLMDPFIFQKLLANSSVED</sequence>
<dbReference type="Proteomes" id="UP000516404">
    <property type="component" value="Chromosome"/>
</dbReference>
<organism evidence="1 2">
    <name type="scientific">Rothia terrae</name>
    <dbReference type="NCBI Taxonomy" id="396015"/>
    <lineage>
        <taxon>Bacteria</taxon>
        <taxon>Bacillati</taxon>
        <taxon>Actinomycetota</taxon>
        <taxon>Actinomycetes</taxon>
        <taxon>Micrococcales</taxon>
        <taxon>Micrococcaceae</taxon>
        <taxon>Rothia</taxon>
    </lineage>
</organism>